<reference evidence="2 3" key="1">
    <citation type="submission" date="2021-01" db="EMBL/GenBank/DDBJ databases">
        <title>Identification of strong promoters based on the transcriptome of Brevibacillus choshinensis.</title>
        <authorList>
            <person name="Yao D."/>
            <person name="Zhang K."/>
            <person name="Wu J."/>
        </authorList>
    </citation>
    <scope>NUCLEOTIDE SEQUENCE [LARGE SCALE GENOMIC DNA]</scope>
    <source>
        <strain evidence="2 3">HPD31-SP3</strain>
    </source>
</reference>
<dbReference type="InterPro" id="IPR025100">
    <property type="entry name" value="DUF4025"/>
</dbReference>
<organism evidence="2 3">
    <name type="scientific">Brevibacillus choshinensis</name>
    <dbReference type="NCBI Taxonomy" id="54911"/>
    <lineage>
        <taxon>Bacteria</taxon>
        <taxon>Bacillati</taxon>
        <taxon>Bacillota</taxon>
        <taxon>Bacilli</taxon>
        <taxon>Bacillales</taxon>
        <taxon>Paenibacillaceae</taxon>
        <taxon>Brevibacillus</taxon>
    </lineage>
</organism>
<name>A0ABX7FHB0_BRECH</name>
<proteinExistence type="predicted"/>
<gene>
    <name evidence="2" type="ORF">JNE38_18510</name>
</gene>
<dbReference type="Pfam" id="PF13217">
    <property type="entry name" value="DUF4025"/>
    <property type="match status" value="1"/>
</dbReference>
<evidence type="ECO:0000256" key="1">
    <source>
        <dbReference type="SAM" id="MobiDB-lite"/>
    </source>
</evidence>
<feature type="region of interest" description="Disordered" evidence="1">
    <location>
        <begin position="1"/>
        <end position="56"/>
    </location>
</feature>
<dbReference type="RefSeq" id="WP_203255105.1">
    <property type="nucleotide sequence ID" value="NZ_CP069127.1"/>
</dbReference>
<dbReference type="EMBL" id="CP069127">
    <property type="protein sequence ID" value="QRG65596.1"/>
    <property type="molecule type" value="Genomic_DNA"/>
</dbReference>
<keyword evidence="3" id="KW-1185">Reference proteome</keyword>
<accession>A0ABX7FHB0</accession>
<sequence length="56" mass="6187">MTQQQQGRQEWAEQGGAAEAAEMSGTNEFADGMATTQEQVSDMYKMGTIEDRGNRQ</sequence>
<evidence type="ECO:0000313" key="3">
    <source>
        <dbReference type="Proteomes" id="UP000596248"/>
    </source>
</evidence>
<protein>
    <submittedName>
        <fullName evidence="2">DUF4025 domain-containing protein</fullName>
    </submittedName>
</protein>
<dbReference type="Proteomes" id="UP000596248">
    <property type="component" value="Chromosome"/>
</dbReference>
<feature type="compositionally biased region" description="Low complexity" evidence="1">
    <location>
        <begin position="1"/>
        <end position="22"/>
    </location>
</feature>
<evidence type="ECO:0000313" key="2">
    <source>
        <dbReference type="EMBL" id="QRG65596.1"/>
    </source>
</evidence>